<name>A0A1C6TJ79_9ACTN</name>
<evidence type="ECO:0000313" key="2">
    <source>
        <dbReference type="Proteomes" id="UP000198959"/>
    </source>
</evidence>
<evidence type="ECO:0000313" key="1">
    <source>
        <dbReference type="EMBL" id="SCL41808.1"/>
    </source>
</evidence>
<dbReference type="AlphaFoldDB" id="A0A1C6TJ79"/>
<accession>A0A1C6TJ79</accession>
<keyword evidence="2" id="KW-1185">Reference proteome</keyword>
<proteinExistence type="predicted"/>
<dbReference type="STRING" id="145854.GA0074692_6507"/>
<protein>
    <submittedName>
        <fullName evidence="1">Uncharacterized protein</fullName>
    </submittedName>
</protein>
<sequence>MASRTRTVADITLLAHFRVGGPRPPLALPFRVPSARPLASFGWSRYRAGFPVSHSFPRWPVNRRLAGLRASMNDIAVW</sequence>
<dbReference type="EMBL" id="FMHW01000002">
    <property type="protein sequence ID" value="SCL41808.1"/>
    <property type="molecule type" value="Genomic_DNA"/>
</dbReference>
<organism evidence="1 2">
    <name type="scientific">Micromonospora pallida</name>
    <dbReference type="NCBI Taxonomy" id="145854"/>
    <lineage>
        <taxon>Bacteria</taxon>
        <taxon>Bacillati</taxon>
        <taxon>Actinomycetota</taxon>
        <taxon>Actinomycetes</taxon>
        <taxon>Micromonosporales</taxon>
        <taxon>Micromonosporaceae</taxon>
        <taxon>Micromonospora</taxon>
    </lineage>
</organism>
<gene>
    <name evidence="1" type="ORF">GA0074692_6507</name>
</gene>
<dbReference type="Proteomes" id="UP000198959">
    <property type="component" value="Unassembled WGS sequence"/>
</dbReference>
<reference evidence="2" key="1">
    <citation type="submission" date="2016-06" db="EMBL/GenBank/DDBJ databases">
        <authorList>
            <person name="Varghese N."/>
            <person name="Submissions Spin"/>
        </authorList>
    </citation>
    <scope>NUCLEOTIDE SEQUENCE [LARGE SCALE GENOMIC DNA]</scope>
    <source>
        <strain evidence="2">DSM 43817</strain>
    </source>
</reference>